<feature type="transmembrane region" description="Helical" evidence="10">
    <location>
        <begin position="303"/>
        <end position="323"/>
    </location>
</feature>
<evidence type="ECO:0000256" key="6">
    <source>
        <dbReference type="ARBA" id="ARBA00022989"/>
    </source>
</evidence>
<dbReference type="AlphaFoldDB" id="A0AAW0WS50"/>
<evidence type="ECO:0000256" key="4">
    <source>
        <dbReference type="ARBA" id="ARBA00022692"/>
    </source>
</evidence>
<feature type="transmembrane region" description="Helical" evidence="10">
    <location>
        <begin position="335"/>
        <end position="357"/>
    </location>
</feature>
<evidence type="ECO:0000313" key="12">
    <source>
        <dbReference type="Proteomes" id="UP001445076"/>
    </source>
</evidence>
<keyword evidence="6 10" id="KW-1133">Transmembrane helix</keyword>
<comment type="subcellular location">
    <subcellularLocation>
        <location evidence="1">Membrane</location>
        <topology evidence="1">Multi-pass membrane protein</topology>
    </subcellularLocation>
</comment>
<gene>
    <name evidence="11" type="ORF">OTU49_005679</name>
</gene>
<comment type="similarity">
    <text evidence="2">Belongs to the dicarboxylate/amino acid:cation symporter (DAACS) (TC 2.A.23) family.</text>
</comment>
<dbReference type="GO" id="GO:0015501">
    <property type="term" value="F:glutamate:sodium symporter activity"/>
    <property type="evidence" value="ECO:0007669"/>
    <property type="project" value="TreeGrafter"/>
</dbReference>
<keyword evidence="7 10" id="KW-0472">Membrane</keyword>
<evidence type="ECO:0000256" key="10">
    <source>
        <dbReference type="SAM" id="Phobius"/>
    </source>
</evidence>
<protein>
    <recommendedName>
        <fullName evidence="13">Amino acid transporter</fullName>
    </recommendedName>
</protein>
<feature type="compositionally biased region" description="Polar residues" evidence="9">
    <location>
        <begin position="27"/>
        <end position="36"/>
    </location>
</feature>
<dbReference type="GO" id="GO:0015175">
    <property type="term" value="F:neutral L-amino acid transmembrane transporter activity"/>
    <property type="evidence" value="ECO:0007669"/>
    <property type="project" value="TreeGrafter"/>
</dbReference>
<feature type="region of interest" description="Disordered" evidence="9">
    <location>
        <begin position="762"/>
        <end position="795"/>
    </location>
</feature>
<evidence type="ECO:0000256" key="8">
    <source>
        <dbReference type="ARBA" id="ARBA00023180"/>
    </source>
</evidence>
<evidence type="ECO:0000256" key="3">
    <source>
        <dbReference type="ARBA" id="ARBA00022448"/>
    </source>
</evidence>
<keyword evidence="4 10" id="KW-0812">Transmembrane</keyword>
<keyword evidence="12" id="KW-1185">Reference proteome</keyword>
<evidence type="ECO:0000256" key="7">
    <source>
        <dbReference type="ARBA" id="ARBA00023136"/>
    </source>
</evidence>
<dbReference type="Pfam" id="PF00375">
    <property type="entry name" value="SDF"/>
    <property type="match status" value="1"/>
</dbReference>
<keyword evidence="5" id="KW-0769">Symport</keyword>
<dbReference type="InterPro" id="IPR018107">
    <property type="entry name" value="Na-dicarboxylate_symporter_CS"/>
</dbReference>
<accession>A0AAW0WS50</accession>
<feature type="region of interest" description="Disordered" evidence="9">
    <location>
        <begin position="1"/>
        <end position="36"/>
    </location>
</feature>
<evidence type="ECO:0000313" key="11">
    <source>
        <dbReference type="EMBL" id="KAK8734837.1"/>
    </source>
</evidence>
<dbReference type="InterPro" id="IPR050746">
    <property type="entry name" value="DAACS"/>
</dbReference>
<reference evidence="11 12" key="1">
    <citation type="journal article" date="2024" name="BMC Genomics">
        <title>Genome assembly of redclaw crayfish (Cherax quadricarinatus) provides insights into its immune adaptation and hypoxia tolerance.</title>
        <authorList>
            <person name="Liu Z."/>
            <person name="Zheng J."/>
            <person name="Li H."/>
            <person name="Fang K."/>
            <person name="Wang S."/>
            <person name="He J."/>
            <person name="Zhou D."/>
            <person name="Weng S."/>
            <person name="Chi M."/>
            <person name="Gu Z."/>
            <person name="He J."/>
            <person name="Li F."/>
            <person name="Wang M."/>
        </authorList>
    </citation>
    <scope>NUCLEOTIDE SEQUENCE [LARGE SCALE GENOMIC DNA]</scope>
    <source>
        <strain evidence="11">ZL_2023a</strain>
    </source>
</reference>
<dbReference type="SUPFAM" id="SSF118215">
    <property type="entry name" value="Proton glutamate symport protein"/>
    <property type="match status" value="1"/>
</dbReference>
<dbReference type="PANTHER" id="PTHR11958">
    <property type="entry name" value="SODIUM/DICARBOXYLATE SYMPORTER-RELATED"/>
    <property type="match status" value="1"/>
</dbReference>
<feature type="region of interest" description="Disordered" evidence="9">
    <location>
        <begin position="120"/>
        <end position="144"/>
    </location>
</feature>
<feature type="transmembrane region" description="Helical" evidence="10">
    <location>
        <begin position="464"/>
        <end position="483"/>
    </location>
</feature>
<dbReference type="InterPro" id="IPR036458">
    <property type="entry name" value="Na:dicarbo_symporter_sf"/>
</dbReference>
<feature type="transmembrane region" description="Helical" evidence="10">
    <location>
        <begin position="536"/>
        <end position="560"/>
    </location>
</feature>
<evidence type="ECO:0008006" key="13">
    <source>
        <dbReference type="Google" id="ProtNLM"/>
    </source>
</evidence>
<dbReference type="PRINTS" id="PR00173">
    <property type="entry name" value="EDTRNSPORT"/>
</dbReference>
<evidence type="ECO:0000256" key="5">
    <source>
        <dbReference type="ARBA" id="ARBA00022847"/>
    </source>
</evidence>
<dbReference type="Gene3D" id="1.10.3860.10">
    <property type="entry name" value="Sodium:dicarboxylate symporter"/>
    <property type="match status" value="1"/>
</dbReference>
<feature type="transmembrane region" description="Helical" evidence="10">
    <location>
        <begin position="504"/>
        <end position="524"/>
    </location>
</feature>
<evidence type="ECO:0000256" key="1">
    <source>
        <dbReference type="ARBA" id="ARBA00004141"/>
    </source>
</evidence>
<organism evidence="11 12">
    <name type="scientific">Cherax quadricarinatus</name>
    <name type="common">Australian red claw crayfish</name>
    <dbReference type="NCBI Taxonomy" id="27406"/>
    <lineage>
        <taxon>Eukaryota</taxon>
        <taxon>Metazoa</taxon>
        <taxon>Ecdysozoa</taxon>
        <taxon>Arthropoda</taxon>
        <taxon>Crustacea</taxon>
        <taxon>Multicrustacea</taxon>
        <taxon>Malacostraca</taxon>
        <taxon>Eumalacostraca</taxon>
        <taxon>Eucarida</taxon>
        <taxon>Decapoda</taxon>
        <taxon>Pleocyemata</taxon>
        <taxon>Astacidea</taxon>
        <taxon>Parastacoidea</taxon>
        <taxon>Parastacidae</taxon>
        <taxon>Cherax</taxon>
    </lineage>
</organism>
<dbReference type="InterPro" id="IPR001991">
    <property type="entry name" value="Na-dicarboxylate_symporter"/>
</dbReference>
<comment type="caution">
    <text evidence="11">The sequence shown here is derived from an EMBL/GenBank/DDBJ whole genome shotgun (WGS) entry which is preliminary data.</text>
</comment>
<feature type="transmembrane region" description="Helical" evidence="10">
    <location>
        <begin position="261"/>
        <end position="283"/>
    </location>
</feature>
<dbReference type="PROSITE" id="PS00713">
    <property type="entry name" value="NA_DICARBOXYL_SYMP_1"/>
    <property type="match status" value="1"/>
</dbReference>
<dbReference type="PANTHER" id="PTHR11958:SF99">
    <property type="entry name" value="SODIUM-DEPENDENT EXCITATORY AMINO ACID TRANSPORTER GLT-6-RELATED"/>
    <property type="match status" value="1"/>
</dbReference>
<keyword evidence="8" id="KW-0325">Glycoprotein</keyword>
<dbReference type="Proteomes" id="UP001445076">
    <property type="component" value="Unassembled WGS sequence"/>
</dbReference>
<dbReference type="EMBL" id="JARKIK010000049">
    <property type="protein sequence ID" value="KAK8734837.1"/>
    <property type="molecule type" value="Genomic_DNA"/>
</dbReference>
<dbReference type="PROSITE" id="PS00714">
    <property type="entry name" value="NA_DICARBOXYL_SYMP_2"/>
    <property type="match status" value="1"/>
</dbReference>
<keyword evidence="3" id="KW-0813">Transport</keyword>
<dbReference type="GO" id="GO:0005313">
    <property type="term" value="F:L-glutamate transmembrane transporter activity"/>
    <property type="evidence" value="ECO:0007669"/>
    <property type="project" value="TreeGrafter"/>
</dbReference>
<name>A0AAW0WS50_CHEQU</name>
<evidence type="ECO:0000256" key="2">
    <source>
        <dbReference type="ARBA" id="ARBA00006148"/>
    </source>
</evidence>
<evidence type="ECO:0000256" key="9">
    <source>
        <dbReference type="SAM" id="MobiDB-lite"/>
    </source>
</evidence>
<proteinExistence type="inferred from homology"/>
<sequence>MKGSQERSLYSEGMDSSSRGLLPPGEGTQSTFTHTALDSMKDQCYKDQHQQEINEYSTNERKTSGERIKFSADSSTYSSVGAHRKQGSILRRASHRVRSTKEALTSHESLRKKKSLTHFTTSASADPVTRNDSRGNVFSTQDRQSKRCRRKPSLMSITISQCSDPGHARQFTHFENTPPGSPAKRSSIVSVTSLTGPLLKPSIMAQGEMFSQCQREKQWFMAIHASHPDETVPMLKKPVLFVDEGGNITKEAMASWVRENLLLVMTILGVVLGIAAGSLARTIHYTPDTVMLVSFPGEIMMRMLKMLILPLIISSIITGVAQLDASASGQMGSRALAYYFATTVFAAVTGIVSVTTIHPGSPTMLTHTTLDVTPLIDLDNKITTSDALLDIIRNMFPDNLVMASFSSTKTVYKKIRPPASRGNESSESLNETVKTSLEVEATVNDTLNEDKYERSLTSSEGTNVMGMIVFCVAFGSLIGRMPQGKLMVDFFIILNDVVMKMVELIMWYSPFGIMSLVIGQIMSIEDLRETAQMLGLYMLTVIAGLFVHAVITLPAIYFVITRKNPAVFFRGMVQAWITALGTGSSSATLPITFRCLEENNKIDKRVTRFVLPVGATINMDGTALYEAVGSIFIAQMYGIHLGPGQLLTVSLTSTLASIGAASIPSAGLVTMLLVLTAIGLPTEHASLIFAVDWILDRVRTSINVLGDAFGAGIVMHLCREELERMGPAQPSIEMLDKVECGMIPTHTPLAASPQLSPVSPMRGMPKDLMPLTDKGNGQLSWGHHPERSPTSETQI</sequence>
<dbReference type="GO" id="GO:0005886">
    <property type="term" value="C:plasma membrane"/>
    <property type="evidence" value="ECO:0007669"/>
    <property type="project" value="TreeGrafter"/>
</dbReference>